<comment type="caution">
    <text evidence="1">The sequence shown here is derived from an EMBL/GenBank/DDBJ whole genome shotgun (WGS) entry which is preliminary data.</text>
</comment>
<sequence>GFYNDATGRLLCPVDYDWNNADQWQKICEFHSDYLVTAQSWSAFLYAGGQFNPNNPDNGLFKGE</sequence>
<dbReference type="AlphaFoldDB" id="A0AAD4BJ70"/>
<organism evidence="1 2">
    <name type="scientific">Boletus edulis BED1</name>
    <dbReference type="NCBI Taxonomy" id="1328754"/>
    <lineage>
        <taxon>Eukaryota</taxon>
        <taxon>Fungi</taxon>
        <taxon>Dikarya</taxon>
        <taxon>Basidiomycota</taxon>
        <taxon>Agaricomycotina</taxon>
        <taxon>Agaricomycetes</taxon>
        <taxon>Agaricomycetidae</taxon>
        <taxon>Boletales</taxon>
        <taxon>Boletineae</taxon>
        <taxon>Boletaceae</taxon>
        <taxon>Boletoideae</taxon>
        <taxon>Boletus</taxon>
    </lineage>
</organism>
<feature type="non-terminal residue" evidence="1">
    <location>
        <position position="64"/>
    </location>
</feature>
<dbReference type="Pfam" id="PF20414">
    <property type="entry name" value="DUF6698"/>
    <property type="match status" value="1"/>
</dbReference>
<keyword evidence="2" id="KW-1185">Reference proteome</keyword>
<evidence type="ECO:0000313" key="2">
    <source>
        <dbReference type="Proteomes" id="UP001194468"/>
    </source>
</evidence>
<proteinExistence type="predicted"/>
<dbReference type="InterPro" id="IPR046521">
    <property type="entry name" value="DUF6698"/>
</dbReference>
<accession>A0AAD4BJ70</accession>
<dbReference type="EMBL" id="WHUW01000044">
    <property type="protein sequence ID" value="KAF8432030.1"/>
    <property type="molecule type" value="Genomic_DNA"/>
</dbReference>
<name>A0AAD4BJ70_BOLED</name>
<dbReference type="Proteomes" id="UP001194468">
    <property type="component" value="Unassembled WGS sequence"/>
</dbReference>
<protein>
    <submittedName>
        <fullName evidence="1">Uncharacterized protein</fullName>
    </submittedName>
</protein>
<feature type="non-terminal residue" evidence="1">
    <location>
        <position position="1"/>
    </location>
</feature>
<reference evidence="1" key="1">
    <citation type="submission" date="2019-10" db="EMBL/GenBank/DDBJ databases">
        <authorList>
            <consortium name="DOE Joint Genome Institute"/>
            <person name="Kuo A."/>
            <person name="Miyauchi S."/>
            <person name="Kiss E."/>
            <person name="Drula E."/>
            <person name="Kohler A."/>
            <person name="Sanchez-Garcia M."/>
            <person name="Andreopoulos B."/>
            <person name="Barry K.W."/>
            <person name="Bonito G."/>
            <person name="Buee M."/>
            <person name="Carver A."/>
            <person name="Chen C."/>
            <person name="Cichocki N."/>
            <person name="Clum A."/>
            <person name="Culley D."/>
            <person name="Crous P.W."/>
            <person name="Fauchery L."/>
            <person name="Girlanda M."/>
            <person name="Hayes R."/>
            <person name="Keri Z."/>
            <person name="LaButti K."/>
            <person name="Lipzen A."/>
            <person name="Lombard V."/>
            <person name="Magnuson J."/>
            <person name="Maillard F."/>
            <person name="Morin E."/>
            <person name="Murat C."/>
            <person name="Nolan M."/>
            <person name="Ohm R."/>
            <person name="Pangilinan J."/>
            <person name="Pereira M."/>
            <person name="Perotto S."/>
            <person name="Peter M."/>
            <person name="Riley R."/>
            <person name="Sitrit Y."/>
            <person name="Stielow B."/>
            <person name="Szollosi G."/>
            <person name="Zifcakova L."/>
            <person name="Stursova M."/>
            <person name="Spatafora J.W."/>
            <person name="Tedersoo L."/>
            <person name="Vaario L.-M."/>
            <person name="Yamada A."/>
            <person name="Yan M."/>
            <person name="Wang P."/>
            <person name="Xu J."/>
            <person name="Bruns T."/>
            <person name="Baldrian P."/>
            <person name="Vilgalys R."/>
            <person name="Henrissat B."/>
            <person name="Grigoriev I.V."/>
            <person name="Hibbett D."/>
            <person name="Nagy L.G."/>
            <person name="Martin F.M."/>
        </authorList>
    </citation>
    <scope>NUCLEOTIDE SEQUENCE</scope>
    <source>
        <strain evidence="1">BED1</strain>
    </source>
</reference>
<reference evidence="1" key="2">
    <citation type="journal article" date="2020" name="Nat. Commun.">
        <title>Large-scale genome sequencing of mycorrhizal fungi provides insights into the early evolution of symbiotic traits.</title>
        <authorList>
            <person name="Miyauchi S."/>
            <person name="Kiss E."/>
            <person name="Kuo A."/>
            <person name="Drula E."/>
            <person name="Kohler A."/>
            <person name="Sanchez-Garcia M."/>
            <person name="Morin E."/>
            <person name="Andreopoulos B."/>
            <person name="Barry K.W."/>
            <person name="Bonito G."/>
            <person name="Buee M."/>
            <person name="Carver A."/>
            <person name="Chen C."/>
            <person name="Cichocki N."/>
            <person name="Clum A."/>
            <person name="Culley D."/>
            <person name="Crous P.W."/>
            <person name="Fauchery L."/>
            <person name="Girlanda M."/>
            <person name="Hayes R.D."/>
            <person name="Keri Z."/>
            <person name="LaButti K."/>
            <person name="Lipzen A."/>
            <person name="Lombard V."/>
            <person name="Magnuson J."/>
            <person name="Maillard F."/>
            <person name="Murat C."/>
            <person name="Nolan M."/>
            <person name="Ohm R.A."/>
            <person name="Pangilinan J."/>
            <person name="Pereira M.F."/>
            <person name="Perotto S."/>
            <person name="Peter M."/>
            <person name="Pfister S."/>
            <person name="Riley R."/>
            <person name="Sitrit Y."/>
            <person name="Stielow J.B."/>
            <person name="Szollosi G."/>
            <person name="Zifcakova L."/>
            <person name="Stursova M."/>
            <person name="Spatafora J.W."/>
            <person name="Tedersoo L."/>
            <person name="Vaario L.M."/>
            <person name="Yamada A."/>
            <person name="Yan M."/>
            <person name="Wang P."/>
            <person name="Xu J."/>
            <person name="Bruns T."/>
            <person name="Baldrian P."/>
            <person name="Vilgalys R."/>
            <person name="Dunand C."/>
            <person name="Henrissat B."/>
            <person name="Grigoriev I.V."/>
            <person name="Hibbett D."/>
            <person name="Nagy L.G."/>
            <person name="Martin F.M."/>
        </authorList>
    </citation>
    <scope>NUCLEOTIDE SEQUENCE</scope>
    <source>
        <strain evidence="1">BED1</strain>
    </source>
</reference>
<evidence type="ECO:0000313" key="1">
    <source>
        <dbReference type="EMBL" id="KAF8432030.1"/>
    </source>
</evidence>
<gene>
    <name evidence="1" type="ORF">L210DRAFT_786577</name>
</gene>